<dbReference type="GeneID" id="25566883"/>
<dbReference type="Gene3D" id="3.40.1280.10">
    <property type="match status" value="1"/>
</dbReference>
<dbReference type="AlphaFoldDB" id="A0A0L0DJG6"/>
<keyword evidence="2 7" id="KW-0489">Methyltransferase</keyword>
<dbReference type="eggNOG" id="ENOG502QQ5S">
    <property type="taxonomic scope" value="Eukaryota"/>
</dbReference>
<keyword evidence="4" id="KW-0949">S-adenosyl-L-methionine</keyword>
<dbReference type="InterPro" id="IPR029028">
    <property type="entry name" value="Alpha/beta_knot_MTases"/>
</dbReference>
<evidence type="ECO:0000313" key="8">
    <source>
        <dbReference type="Proteomes" id="UP000054408"/>
    </source>
</evidence>
<evidence type="ECO:0000256" key="5">
    <source>
        <dbReference type="ARBA" id="ARBA00022694"/>
    </source>
</evidence>
<dbReference type="GO" id="GO:0002130">
    <property type="term" value="P:wobble position ribose methylation"/>
    <property type="evidence" value="ECO:0007669"/>
    <property type="project" value="TreeGrafter"/>
</dbReference>
<evidence type="ECO:0000256" key="1">
    <source>
        <dbReference type="ARBA" id="ARBA00022490"/>
    </source>
</evidence>
<dbReference type="PANTHER" id="PTHR42971">
    <property type="entry name" value="TRNA (CYTIDINE(34)-2'-O)-METHYLTRANSFERASE"/>
    <property type="match status" value="1"/>
</dbReference>
<keyword evidence="5" id="KW-0819">tRNA processing</keyword>
<keyword evidence="8" id="KW-1185">Reference proteome</keyword>
<feature type="domain" description="tRNA/rRNA methyltransferase SpoU type" evidence="6">
    <location>
        <begin position="17"/>
        <end position="174"/>
    </location>
</feature>
<dbReference type="PIRSF" id="PIRSF029256">
    <property type="entry name" value="SpoU_TrmH_prd"/>
    <property type="match status" value="1"/>
</dbReference>
<sequence length="186" mass="20202">MGMAGRSLGLFGRVASIMLVSPQIPQNTGNVGRTAMGMGCPLHLVGNLGFSLDEKALRRAGLDYWKHLEVSHHASYDAALDAIAADTRMFFITKTGPASLLDTSFFADAPQPTAARPDDDRICLVFGSEITGLGDLLERFPHSTDAGGVQHVRVPQIDTHIRCYNLASTVSLVTWEAYRQFHCALE</sequence>
<dbReference type="STRING" id="461836.A0A0L0DJG6"/>
<dbReference type="InterPro" id="IPR001537">
    <property type="entry name" value="SpoU_MeTrfase"/>
</dbReference>
<dbReference type="Proteomes" id="UP000054408">
    <property type="component" value="Unassembled WGS sequence"/>
</dbReference>
<keyword evidence="3 7" id="KW-0808">Transferase</keyword>
<dbReference type="OMA" id="AGLDYWH"/>
<dbReference type="InterPro" id="IPR029026">
    <property type="entry name" value="tRNA_m1G_MTases_N"/>
</dbReference>
<organism evidence="7 8">
    <name type="scientific">Thecamonas trahens ATCC 50062</name>
    <dbReference type="NCBI Taxonomy" id="461836"/>
    <lineage>
        <taxon>Eukaryota</taxon>
        <taxon>Apusozoa</taxon>
        <taxon>Apusomonadida</taxon>
        <taxon>Apusomonadidae</taxon>
        <taxon>Thecamonas</taxon>
    </lineage>
</organism>
<evidence type="ECO:0000256" key="3">
    <source>
        <dbReference type="ARBA" id="ARBA00022679"/>
    </source>
</evidence>
<protein>
    <submittedName>
        <fullName evidence="7">RNA methyltransferase TrmH</fullName>
    </submittedName>
</protein>
<dbReference type="OrthoDB" id="5580682at2759"/>
<keyword evidence="1" id="KW-0963">Cytoplasm</keyword>
<dbReference type="PANTHER" id="PTHR42971:SF1">
    <property type="entry name" value="TRNA (CYTIDINE(34)-2'-O)-METHYLTRANSFERASE"/>
    <property type="match status" value="1"/>
</dbReference>
<dbReference type="GO" id="GO:0008173">
    <property type="term" value="F:RNA methyltransferase activity"/>
    <property type="evidence" value="ECO:0007669"/>
    <property type="project" value="InterPro"/>
</dbReference>
<dbReference type="GO" id="GO:0003723">
    <property type="term" value="F:RNA binding"/>
    <property type="evidence" value="ECO:0007669"/>
    <property type="project" value="InterPro"/>
</dbReference>
<evidence type="ECO:0000256" key="2">
    <source>
        <dbReference type="ARBA" id="ARBA00022603"/>
    </source>
</evidence>
<evidence type="ECO:0000259" key="6">
    <source>
        <dbReference type="Pfam" id="PF00588"/>
    </source>
</evidence>
<dbReference type="InterPro" id="IPR016914">
    <property type="entry name" value="TrmL"/>
</dbReference>
<dbReference type="HAMAP" id="MF_01885">
    <property type="entry name" value="tRNA_methyltr_TrmL"/>
    <property type="match status" value="1"/>
</dbReference>
<reference evidence="7 8" key="1">
    <citation type="submission" date="2010-05" db="EMBL/GenBank/DDBJ databases">
        <title>The Genome Sequence of Thecamonas trahens ATCC 50062.</title>
        <authorList>
            <consortium name="The Broad Institute Genome Sequencing Platform"/>
            <person name="Russ C."/>
            <person name="Cuomo C."/>
            <person name="Shea T."/>
            <person name="Young S.K."/>
            <person name="Zeng Q."/>
            <person name="Koehrsen M."/>
            <person name="Haas B."/>
            <person name="Borodovsky M."/>
            <person name="Guigo R."/>
            <person name="Alvarado L."/>
            <person name="Berlin A."/>
            <person name="Bochicchio J."/>
            <person name="Borenstein D."/>
            <person name="Chapman S."/>
            <person name="Chen Z."/>
            <person name="Freedman E."/>
            <person name="Gellesch M."/>
            <person name="Goldberg J."/>
            <person name="Griggs A."/>
            <person name="Gujja S."/>
            <person name="Heilman E."/>
            <person name="Heiman D."/>
            <person name="Hepburn T."/>
            <person name="Howarth C."/>
            <person name="Jen D."/>
            <person name="Larson L."/>
            <person name="Mehta T."/>
            <person name="Park D."/>
            <person name="Pearson M."/>
            <person name="Roberts A."/>
            <person name="Saif S."/>
            <person name="Shenoy N."/>
            <person name="Sisk P."/>
            <person name="Stolte C."/>
            <person name="Sykes S."/>
            <person name="Thomson T."/>
            <person name="Walk T."/>
            <person name="White J."/>
            <person name="Yandava C."/>
            <person name="Burger G."/>
            <person name="Gray M.W."/>
            <person name="Holland P.W.H."/>
            <person name="King N."/>
            <person name="Lang F.B.F."/>
            <person name="Roger A.J."/>
            <person name="Ruiz-Trillo I."/>
            <person name="Lander E."/>
            <person name="Nusbaum C."/>
        </authorList>
    </citation>
    <scope>NUCLEOTIDE SEQUENCE [LARGE SCALE GENOMIC DNA]</scope>
    <source>
        <strain evidence="7 8">ATCC 50062</strain>
    </source>
</reference>
<evidence type="ECO:0000256" key="4">
    <source>
        <dbReference type="ARBA" id="ARBA00022691"/>
    </source>
</evidence>
<dbReference type="EMBL" id="GL349473">
    <property type="protein sequence ID" value="KNC52554.1"/>
    <property type="molecule type" value="Genomic_DNA"/>
</dbReference>
<accession>A0A0L0DJG6</accession>
<dbReference type="Pfam" id="PF00588">
    <property type="entry name" value="SpoU_methylase"/>
    <property type="match status" value="1"/>
</dbReference>
<proteinExistence type="inferred from homology"/>
<gene>
    <name evidence="7" type="ORF">AMSG_08121</name>
</gene>
<evidence type="ECO:0000313" key="7">
    <source>
        <dbReference type="EMBL" id="KNC52554.1"/>
    </source>
</evidence>
<dbReference type="SUPFAM" id="SSF75217">
    <property type="entry name" value="alpha/beta knot"/>
    <property type="match status" value="1"/>
</dbReference>
<dbReference type="RefSeq" id="XP_013755344.1">
    <property type="nucleotide sequence ID" value="XM_013899890.1"/>
</dbReference>
<name>A0A0L0DJG6_THETB</name>